<evidence type="ECO:0000256" key="12">
    <source>
        <dbReference type="SAM" id="Phobius"/>
    </source>
</evidence>
<evidence type="ECO:0000256" key="8">
    <source>
        <dbReference type="ARBA" id="ARBA00023133"/>
    </source>
</evidence>
<evidence type="ECO:0000256" key="1">
    <source>
        <dbReference type="ARBA" id="ARBA00004141"/>
    </source>
</evidence>
<evidence type="ECO:0000256" key="2">
    <source>
        <dbReference type="ARBA" id="ARBA00022475"/>
    </source>
</evidence>
<feature type="transmembrane region" description="Helical" evidence="12">
    <location>
        <begin position="279"/>
        <end position="300"/>
    </location>
</feature>
<feature type="transmembrane region" description="Helical" evidence="12">
    <location>
        <begin position="306"/>
        <end position="324"/>
    </location>
</feature>
<sequence length="336" mass="37849">MNTNFYQKLAIGALVSVLLLIFVGAIVRVSGAGMGCPDWPTCWGLLIPPTHVEQVDFEKLPIEKFQKKAERMGRDPNLITEESLRKEFNPRHVWTEFVNRMCSLPVGIFSLATFIASFWQRRERPHIFWLSFSALLLVLANAIMGARVVYSGLSPGVLTTHLALAMLLICVLVYCVWAGTSQPLKIPVKKDAFLTRFLIAALLVTTIAEGIMGSQIREMTDELAKFHLNSPRSTWIGELENSSLYLIHRSFSWIILLLTLWTFLLVKKNQPSGPSPTQYGVLGIVLFQMILGLIMAQFHIYSWVQVLHVGLAAILLALIFRWLLTTPNKNALLCEQ</sequence>
<feature type="transmembrane region" description="Helical" evidence="12">
    <location>
        <begin position="162"/>
        <end position="180"/>
    </location>
</feature>
<keyword evidence="10" id="KW-1015">Disulfide bond</keyword>
<keyword evidence="6" id="KW-0560">Oxidoreductase</keyword>
<evidence type="ECO:0000256" key="9">
    <source>
        <dbReference type="ARBA" id="ARBA00023136"/>
    </source>
</evidence>
<comment type="subcellular location">
    <subcellularLocation>
        <location evidence="1">Membrane</location>
        <topology evidence="1">Multi-pass membrane protein</topology>
    </subcellularLocation>
</comment>
<proteinExistence type="predicted"/>
<dbReference type="Proteomes" id="UP001597375">
    <property type="component" value="Unassembled WGS sequence"/>
</dbReference>
<name>A0ABW5DBD5_9BACT</name>
<evidence type="ECO:0000256" key="11">
    <source>
        <dbReference type="ARBA" id="ARBA00023444"/>
    </source>
</evidence>
<keyword evidence="7" id="KW-0408">Iron</keyword>
<evidence type="ECO:0000256" key="6">
    <source>
        <dbReference type="ARBA" id="ARBA00023002"/>
    </source>
</evidence>
<keyword evidence="8" id="KW-0350">Heme biosynthesis</keyword>
<keyword evidence="2" id="KW-1003">Cell membrane</keyword>
<dbReference type="RefSeq" id="WP_386820491.1">
    <property type="nucleotide sequence ID" value="NZ_JBHUIT010000022.1"/>
</dbReference>
<keyword evidence="9 12" id="KW-0472">Membrane</keyword>
<keyword evidence="4" id="KW-0479">Metal-binding</keyword>
<evidence type="ECO:0000256" key="10">
    <source>
        <dbReference type="ARBA" id="ARBA00023157"/>
    </source>
</evidence>
<evidence type="ECO:0000313" key="13">
    <source>
        <dbReference type="EMBL" id="MFD2257204.1"/>
    </source>
</evidence>
<comment type="caution">
    <text evidence="13">The sequence shown here is derived from an EMBL/GenBank/DDBJ whole genome shotgun (WGS) entry which is preliminary data.</text>
</comment>
<organism evidence="13 14">
    <name type="scientific">Luteolibacter algae</name>
    <dbReference type="NCBI Taxonomy" id="454151"/>
    <lineage>
        <taxon>Bacteria</taxon>
        <taxon>Pseudomonadati</taxon>
        <taxon>Verrucomicrobiota</taxon>
        <taxon>Verrucomicrobiia</taxon>
        <taxon>Verrucomicrobiales</taxon>
        <taxon>Verrucomicrobiaceae</taxon>
        <taxon>Luteolibacter</taxon>
    </lineage>
</organism>
<keyword evidence="14" id="KW-1185">Reference proteome</keyword>
<feature type="transmembrane region" description="Helical" evidence="12">
    <location>
        <begin position="192"/>
        <end position="212"/>
    </location>
</feature>
<keyword evidence="5 12" id="KW-1133">Transmembrane helix</keyword>
<gene>
    <name evidence="13" type="ORF">ACFSSA_11000</name>
</gene>
<reference evidence="14" key="1">
    <citation type="journal article" date="2019" name="Int. J. Syst. Evol. Microbiol.">
        <title>The Global Catalogue of Microorganisms (GCM) 10K type strain sequencing project: providing services to taxonomists for standard genome sequencing and annotation.</title>
        <authorList>
            <consortium name="The Broad Institute Genomics Platform"/>
            <consortium name="The Broad Institute Genome Sequencing Center for Infectious Disease"/>
            <person name="Wu L."/>
            <person name="Ma J."/>
        </authorList>
    </citation>
    <scope>NUCLEOTIDE SEQUENCE [LARGE SCALE GENOMIC DNA]</scope>
    <source>
        <strain evidence="14">CGMCC 4.7106</strain>
    </source>
</reference>
<evidence type="ECO:0000256" key="7">
    <source>
        <dbReference type="ARBA" id="ARBA00023004"/>
    </source>
</evidence>
<dbReference type="InterPro" id="IPR050450">
    <property type="entry name" value="COX15/CtaA_HemeA_synthase"/>
</dbReference>
<dbReference type="PANTHER" id="PTHR35457">
    <property type="entry name" value="HEME A SYNTHASE"/>
    <property type="match status" value="1"/>
</dbReference>
<evidence type="ECO:0000256" key="5">
    <source>
        <dbReference type="ARBA" id="ARBA00022989"/>
    </source>
</evidence>
<accession>A0ABW5DBD5</accession>
<evidence type="ECO:0000313" key="14">
    <source>
        <dbReference type="Proteomes" id="UP001597375"/>
    </source>
</evidence>
<dbReference type="InterPro" id="IPR003780">
    <property type="entry name" value="COX15/CtaA_fam"/>
</dbReference>
<keyword evidence="3 12" id="KW-0812">Transmembrane</keyword>
<feature type="transmembrane region" description="Helical" evidence="12">
    <location>
        <begin position="126"/>
        <end position="150"/>
    </location>
</feature>
<feature type="transmembrane region" description="Helical" evidence="12">
    <location>
        <begin position="97"/>
        <end position="119"/>
    </location>
</feature>
<dbReference type="Pfam" id="PF02628">
    <property type="entry name" value="COX15-CtaA"/>
    <property type="match status" value="1"/>
</dbReference>
<protein>
    <submittedName>
        <fullName evidence="13">Heme A synthase</fullName>
    </submittedName>
</protein>
<evidence type="ECO:0000256" key="4">
    <source>
        <dbReference type="ARBA" id="ARBA00022723"/>
    </source>
</evidence>
<dbReference type="PANTHER" id="PTHR35457:SF1">
    <property type="entry name" value="HEME A SYNTHASE"/>
    <property type="match status" value="1"/>
</dbReference>
<comment type="pathway">
    <text evidence="11">Porphyrin-containing compound metabolism.</text>
</comment>
<feature type="transmembrane region" description="Helical" evidence="12">
    <location>
        <begin position="250"/>
        <end position="267"/>
    </location>
</feature>
<evidence type="ECO:0000256" key="3">
    <source>
        <dbReference type="ARBA" id="ARBA00022692"/>
    </source>
</evidence>
<dbReference type="EMBL" id="JBHUIT010000022">
    <property type="protein sequence ID" value="MFD2257204.1"/>
    <property type="molecule type" value="Genomic_DNA"/>
</dbReference>